<dbReference type="Pfam" id="PF01764">
    <property type="entry name" value="Lipase_3"/>
    <property type="match status" value="1"/>
</dbReference>
<dbReference type="PANTHER" id="PTHR46023">
    <property type="entry name" value="LIPASE CLASS 3 PROTEIN-LIKE"/>
    <property type="match status" value="1"/>
</dbReference>
<evidence type="ECO:0000259" key="2">
    <source>
        <dbReference type="Pfam" id="PF01764"/>
    </source>
</evidence>
<dbReference type="InterPro" id="IPR002921">
    <property type="entry name" value="Fungal_lipase-type"/>
</dbReference>
<feature type="region of interest" description="Disordered" evidence="1">
    <location>
        <begin position="741"/>
        <end position="863"/>
    </location>
</feature>
<dbReference type="Proteomes" id="UP001438707">
    <property type="component" value="Unassembled WGS sequence"/>
</dbReference>
<organism evidence="3 4">
    <name type="scientific">Apatococcus lobatus</name>
    <dbReference type="NCBI Taxonomy" id="904363"/>
    <lineage>
        <taxon>Eukaryota</taxon>
        <taxon>Viridiplantae</taxon>
        <taxon>Chlorophyta</taxon>
        <taxon>core chlorophytes</taxon>
        <taxon>Trebouxiophyceae</taxon>
        <taxon>Chlorellales</taxon>
        <taxon>Chlorellaceae</taxon>
        <taxon>Apatococcus</taxon>
    </lineage>
</organism>
<comment type="caution">
    <text evidence="3">The sequence shown here is derived from an EMBL/GenBank/DDBJ whole genome shotgun (WGS) entry which is preliminary data.</text>
</comment>
<feature type="compositionally biased region" description="Low complexity" evidence="1">
    <location>
        <begin position="782"/>
        <end position="792"/>
    </location>
</feature>
<feature type="compositionally biased region" description="Polar residues" evidence="1">
    <location>
        <begin position="768"/>
        <end position="781"/>
    </location>
</feature>
<dbReference type="EMBL" id="JALJOS010000045">
    <property type="protein sequence ID" value="KAK9820709.1"/>
    <property type="molecule type" value="Genomic_DNA"/>
</dbReference>
<name>A0AAW1QH12_9CHLO</name>
<dbReference type="Gene3D" id="3.40.50.1820">
    <property type="entry name" value="alpha/beta hydrolase"/>
    <property type="match status" value="1"/>
</dbReference>
<dbReference type="InterPro" id="IPR029058">
    <property type="entry name" value="AB_hydrolase_fold"/>
</dbReference>
<feature type="compositionally biased region" description="Low complexity" evidence="1">
    <location>
        <begin position="830"/>
        <end position="845"/>
    </location>
</feature>
<feature type="compositionally biased region" description="Polar residues" evidence="1">
    <location>
        <begin position="675"/>
        <end position="687"/>
    </location>
</feature>
<accession>A0AAW1QH12</accession>
<feature type="compositionally biased region" description="Low complexity" evidence="1">
    <location>
        <begin position="481"/>
        <end position="493"/>
    </location>
</feature>
<dbReference type="PANTHER" id="PTHR46023:SF6">
    <property type="entry name" value="LIPASE CLASS 3 FAMILY PROTEIN"/>
    <property type="match status" value="1"/>
</dbReference>
<reference evidence="3 4" key="1">
    <citation type="journal article" date="2024" name="Nat. Commun.">
        <title>Phylogenomics reveals the evolutionary origins of lichenization in chlorophyte algae.</title>
        <authorList>
            <person name="Puginier C."/>
            <person name="Libourel C."/>
            <person name="Otte J."/>
            <person name="Skaloud P."/>
            <person name="Haon M."/>
            <person name="Grisel S."/>
            <person name="Petersen M."/>
            <person name="Berrin J.G."/>
            <person name="Delaux P.M."/>
            <person name="Dal Grande F."/>
            <person name="Keller J."/>
        </authorList>
    </citation>
    <scope>NUCLEOTIDE SEQUENCE [LARGE SCALE GENOMIC DNA]</scope>
    <source>
        <strain evidence="3 4">SAG 2145</strain>
    </source>
</reference>
<dbReference type="CDD" id="cd00519">
    <property type="entry name" value="Lipase_3"/>
    <property type="match status" value="1"/>
</dbReference>
<feature type="compositionally biased region" description="Basic and acidic residues" evidence="1">
    <location>
        <begin position="703"/>
        <end position="713"/>
    </location>
</feature>
<dbReference type="SUPFAM" id="SSF53474">
    <property type="entry name" value="alpha/beta-Hydrolases"/>
    <property type="match status" value="1"/>
</dbReference>
<evidence type="ECO:0000313" key="4">
    <source>
        <dbReference type="Proteomes" id="UP001438707"/>
    </source>
</evidence>
<dbReference type="GO" id="GO:0006629">
    <property type="term" value="P:lipid metabolic process"/>
    <property type="evidence" value="ECO:0007669"/>
    <property type="project" value="InterPro"/>
</dbReference>
<sequence>MATPVVGATAAAMAVYMATRRTWCGADSARDPSEPIHFRGAHQAPNNWIEALYFFAEALRYMYGETLGRWRTADLLIGLAYLARREPQESPVADIAKAAKPLGQGASFEQRQALADELRDIKRYMRCCRALKERLPRRQLLVLKGLGIDVEDVLMQESKAGVLKPSFILIRDRTTKKILLAVRGTHSMKDMFTSLTGASKPHHMMNDQGVVLGHSHFGMLAAARWIMSQTTEPLLAAVRGNPGFDLKIMGHSLGGGTAALLTMMLRDSAPEFREVTCLAIACPACMTLELAQSCSHYVTSLINNTDIIPTISPGSSDGLREEVMRSAWYEAFRADMRSSVLVRAVEVGLGQVGYATSWTSHKLAAASQGLRACYPARQPLKRRSSGELSGSFAELEQRLATEAQQPDSVAASNIEVASEWAEHPREASSAQPQPSGWSRTLGRLWSSDSQTQEGDGSAQSPGASPPAHGDSRNGQAALPQASRDSAHSAASRSQPMPQRQQAWWVGGGRDGQAVASEPLLSPSAPGQPGPTAAARQASAAAAPATAVAPSERAPLSRSLIRRSLDMISGGWLRGCYPPQGSLIGRAPADSSPETAEVLRAAQSLSLPEGLGTTGEQDAQFLASLNADSDLLGSPRGSSHVVPPPGQLDEEMLAVRAAVAAAERDELQRLSKLPRNASNASLPGSVATSAGKGTGELPGLGPAHMEEANPADEHHKRLSYPAGRVLHLVPARLLYPAAFPAASPTPAQDACAATSGDKASAQPDEVSTPKGQQQPAAASVNASPLSSLRPSPLETVESSDEALSTAPFSPHGMDRGDLEDELGESRLSGLSPRADPAADSSQPSDSKPQRAKGHRRNLSGTQYEFAPAEFDGSVMILRRLYPSDDEAEGEAAPVEAPLVAQEQFLVLDAVPQEVYGRMRLCNTMLTDHFIPRYLANLETCIHLMANPESVLADPQASTAEA</sequence>
<feature type="compositionally biased region" description="Polar residues" evidence="1">
    <location>
        <begin position="446"/>
        <end position="462"/>
    </location>
</feature>
<evidence type="ECO:0000313" key="3">
    <source>
        <dbReference type="EMBL" id="KAK9820709.1"/>
    </source>
</evidence>
<protein>
    <recommendedName>
        <fullName evidence="2">Fungal lipase-type domain-containing protein</fullName>
    </recommendedName>
</protein>
<keyword evidence="4" id="KW-1185">Reference proteome</keyword>
<feature type="compositionally biased region" description="Low complexity" evidence="1">
    <location>
        <begin position="531"/>
        <end position="553"/>
    </location>
</feature>
<feature type="domain" description="Fungal lipase-type" evidence="2">
    <location>
        <begin position="180"/>
        <end position="313"/>
    </location>
</feature>
<feature type="region of interest" description="Disordered" evidence="1">
    <location>
        <begin position="669"/>
        <end position="713"/>
    </location>
</feature>
<evidence type="ECO:0000256" key="1">
    <source>
        <dbReference type="SAM" id="MobiDB-lite"/>
    </source>
</evidence>
<gene>
    <name evidence="3" type="ORF">WJX74_010595</name>
</gene>
<dbReference type="AlphaFoldDB" id="A0AAW1QH12"/>
<feature type="compositionally biased region" description="Polar residues" evidence="1">
    <location>
        <begin position="428"/>
        <end position="438"/>
    </location>
</feature>
<proteinExistence type="predicted"/>
<feature type="region of interest" description="Disordered" evidence="1">
    <location>
        <begin position="419"/>
        <end position="554"/>
    </location>
</feature>